<dbReference type="AlphaFoldDB" id="A0A0H1B1T8"/>
<protein>
    <submittedName>
        <fullName evidence="1">Uncharacterized protein</fullName>
    </submittedName>
</protein>
<evidence type="ECO:0000313" key="2">
    <source>
        <dbReference type="Proteomes" id="UP000053573"/>
    </source>
</evidence>
<gene>
    <name evidence="1" type="ORF">EMPG_11142</name>
</gene>
<sequence>IDYEITVRISIFLLQNALISSELTVKIENALTFTRNISSVRETSVRETSVRETLVRDFSETEDLSINSKITGLLISKNLMCVKTFSE</sequence>
<reference evidence="2" key="1">
    <citation type="journal article" date="2015" name="PLoS Genet.">
        <title>The dynamic genome and transcriptome of the human fungal pathogen Blastomyces and close relative Emmonsia.</title>
        <authorList>
            <person name="Munoz J.F."/>
            <person name="Gauthier G.M."/>
            <person name="Desjardins C.A."/>
            <person name="Gallo J.E."/>
            <person name="Holder J."/>
            <person name="Sullivan T.D."/>
            <person name="Marty A.J."/>
            <person name="Carmen J.C."/>
            <person name="Chen Z."/>
            <person name="Ding L."/>
            <person name="Gujja S."/>
            <person name="Magrini V."/>
            <person name="Misas E."/>
            <person name="Mitreva M."/>
            <person name="Priest M."/>
            <person name="Saif S."/>
            <person name="Whiston E.A."/>
            <person name="Young S."/>
            <person name="Zeng Q."/>
            <person name="Goldman W.E."/>
            <person name="Mardis E.R."/>
            <person name="Taylor J.W."/>
            <person name="McEwen J.G."/>
            <person name="Clay O.K."/>
            <person name="Klein B.S."/>
            <person name="Cuomo C.A."/>
        </authorList>
    </citation>
    <scope>NUCLEOTIDE SEQUENCE [LARGE SCALE GENOMIC DNA]</scope>
    <source>
        <strain evidence="2">UAMH 139</strain>
    </source>
</reference>
<dbReference type="EMBL" id="LDEV01003679">
    <property type="protein sequence ID" value="KLJ05379.1"/>
    <property type="molecule type" value="Genomic_DNA"/>
</dbReference>
<keyword evidence="2" id="KW-1185">Reference proteome</keyword>
<name>A0A0H1B1T8_9EURO</name>
<proteinExistence type="predicted"/>
<accession>A0A0H1B1T8</accession>
<dbReference type="Proteomes" id="UP000053573">
    <property type="component" value="Unassembled WGS sequence"/>
</dbReference>
<evidence type="ECO:0000313" key="1">
    <source>
        <dbReference type="EMBL" id="KLJ05379.1"/>
    </source>
</evidence>
<dbReference type="OrthoDB" id="4190987at2759"/>
<organism evidence="1 2">
    <name type="scientific">Blastomyces silverae</name>
    <dbReference type="NCBI Taxonomy" id="2060906"/>
    <lineage>
        <taxon>Eukaryota</taxon>
        <taxon>Fungi</taxon>
        <taxon>Dikarya</taxon>
        <taxon>Ascomycota</taxon>
        <taxon>Pezizomycotina</taxon>
        <taxon>Eurotiomycetes</taxon>
        <taxon>Eurotiomycetidae</taxon>
        <taxon>Onygenales</taxon>
        <taxon>Ajellomycetaceae</taxon>
        <taxon>Blastomyces</taxon>
    </lineage>
</organism>
<comment type="caution">
    <text evidence="1">The sequence shown here is derived from an EMBL/GenBank/DDBJ whole genome shotgun (WGS) entry which is preliminary data.</text>
</comment>
<feature type="non-terminal residue" evidence="1">
    <location>
        <position position="1"/>
    </location>
</feature>